<dbReference type="InterPro" id="IPR037522">
    <property type="entry name" value="HD_GYP_dom"/>
</dbReference>
<protein>
    <submittedName>
        <fullName evidence="6">DUF3365 domain-containing protein</fullName>
    </submittedName>
</protein>
<dbReference type="InterPro" id="IPR029787">
    <property type="entry name" value="Nucleotide_cyclase"/>
</dbReference>
<feature type="domain" description="HD-GYP" evidence="5">
    <location>
        <begin position="242"/>
        <end position="437"/>
    </location>
</feature>
<organism evidence="6">
    <name type="scientific">Sulfurimonas autotrophica</name>
    <dbReference type="NCBI Taxonomy" id="202747"/>
    <lineage>
        <taxon>Bacteria</taxon>
        <taxon>Pseudomonadati</taxon>
        <taxon>Campylobacterota</taxon>
        <taxon>Epsilonproteobacteria</taxon>
        <taxon>Campylobacterales</taxon>
        <taxon>Sulfurimonadaceae</taxon>
        <taxon>Sulfurimonas</taxon>
    </lineage>
</organism>
<dbReference type="SUPFAM" id="SSF55073">
    <property type="entry name" value="Nucleotide cyclase"/>
    <property type="match status" value="1"/>
</dbReference>
<dbReference type="InterPro" id="IPR043128">
    <property type="entry name" value="Rev_trsase/Diguanyl_cyclase"/>
</dbReference>
<evidence type="ECO:0000256" key="2">
    <source>
        <dbReference type="SAM" id="Phobius"/>
    </source>
</evidence>
<dbReference type="SUPFAM" id="SSF109604">
    <property type="entry name" value="HD-domain/PDEase-like"/>
    <property type="match status" value="1"/>
</dbReference>
<dbReference type="Pfam" id="PF00990">
    <property type="entry name" value="GGDEF"/>
    <property type="match status" value="1"/>
</dbReference>
<dbReference type="PANTHER" id="PTHR45228">
    <property type="entry name" value="CYCLIC DI-GMP PHOSPHODIESTERASE TM_0186-RELATED"/>
    <property type="match status" value="1"/>
</dbReference>
<reference evidence="6" key="1">
    <citation type="journal article" date="2020" name="mSystems">
        <title>Genome- and Community-Level Interaction Insights into Carbon Utilization and Element Cycling Functions of Hydrothermarchaeota in Hydrothermal Sediment.</title>
        <authorList>
            <person name="Zhou Z."/>
            <person name="Liu Y."/>
            <person name="Xu W."/>
            <person name="Pan J."/>
            <person name="Luo Z.H."/>
            <person name="Li M."/>
        </authorList>
    </citation>
    <scope>NUCLEOTIDE SEQUENCE [LARGE SCALE GENOMIC DNA]</scope>
    <source>
        <strain evidence="6">HyVt-507</strain>
    </source>
</reference>
<accession>A0A7C3GJJ4</accession>
<evidence type="ECO:0000313" key="6">
    <source>
        <dbReference type="EMBL" id="HFB53578.1"/>
    </source>
</evidence>
<dbReference type="InterPro" id="IPR000160">
    <property type="entry name" value="GGDEF_dom"/>
</dbReference>
<dbReference type="InterPro" id="IPR006675">
    <property type="entry name" value="HDIG_dom"/>
</dbReference>
<proteinExistence type="predicted"/>
<comment type="caution">
    <text evidence="6">The sequence shown here is derived from an EMBL/GenBank/DDBJ whole genome shotgun (WGS) entry which is preliminary data.</text>
</comment>
<dbReference type="PANTHER" id="PTHR45228:SF4">
    <property type="entry name" value="LIPOPROTEIN"/>
    <property type="match status" value="1"/>
</dbReference>
<dbReference type="InterPro" id="IPR003607">
    <property type="entry name" value="HD/PDEase_dom"/>
</dbReference>
<dbReference type="Gene3D" id="3.30.70.270">
    <property type="match status" value="1"/>
</dbReference>
<gene>
    <name evidence="6" type="ORF">ENJ67_02485</name>
</gene>
<evidence type="ECO:0000259" key="5">
    <source>
        <dbReference type="PROSITE" id="PS51832"/>
    </source>
</evidence>
<dbReference type="Pfam" id="PF11845">
    <property type="entry name" value="Tll0287-like"/>
    <property type="match status" value="1"/>
</dbReference>
<evidence type="ECO:0000256" key="1">
    <source>
        <dbReference type="ARBA" id="ARBA00023136"/>
    </source>
</evidence>
<dbReference type="EMBL" id="DRNH01000133">
    <property type="protein sequence ID" value="HFB53578.1"/>
    <property type="molecule type" value="Genomic_DNA"/>
</dbReference>
<dbReference type="SMART" id="SM00267">
    <property type="entry name" value="GGDEF"/>
    <property type="match status" value="1"/>
</dbReference>
<dbReference type="CDD" id="cd00077">
    <property type="entry name" value="HDc"/>
    <property type="match status" value="1"/>
</dbReference>
<dbReference type="NCBIfam" id="TIGR00277">
    <property type="entry name" value="HDIG"/>
    <property type="match status" value="1"/>
</dbReference>
<sequence length="580" mass="67793">MHKRRKYLFFLTRGLYIGWTLLLLSVLAIIIERTYTYAKYIAIQEAKTSVNKDLAYRTWVASHGGVYVPVDQRTQPNQYLAHIKDRDFTALGKEYTLMNPAYTLSQMMHDYTKLYGIKTHITSKKLLNPENKPDEWETLALNKIERSRRQYYELSEIGDKEYMRLMNPLITKKSCLKCHATQGYKVGDIRGGVSVAIPMKPLYKDALKSSLLVAALFFIIWLAGIAIIHYFIKKTYKYIDEQEEMYEQYIYGLVSIVEKRDTYTAGHSTRVAEYAELIAKNMEFSEEEIHILHRAGMLHDIGKIAIPDSVFLKPSKLTQEEYKLIQEHVIMSYEILNKISLFDDIKEIVRDHHEHYDGSGYPRGLRGDETPILAQILTLADSFDAMTTDRIYKGRKSVQEALDEIERLSGKQFNPEIVQVAIQALKDITIEDIHHQKPQNLLERERFSYFYKDSLTGLYNETSLAKDIHLIQNYKHVIWISLKGFHNFNKTKGWNAGDELLIEIARTLQQTFTKESMLYRFYGDNFLIFTNDEKEIQTLRERLDNNFNDKEIIIDFKQNSKKITTDLNIGSLRDVLQKLF</sequence>
<name>A0A7C3GJJ4_9BACT</name>
<feature type="domain" description="HD" evidence="4">
    <location>
        <begin position="264"/>
        <end position="386"/>
    </location>
</feature>
<dbReference type="InterPro" id="IPR006674">
    <property type="entry name" value="HD_domain"/>
</dbReference>
<dbReference type="Gene3D" id="3.30.450.290">
    <property type="match status" value="1"/>
</dbReference>
<keyword evidence="2" id="KW-0812">Transmembrane</keyword>
<dbReference type="PROSITE" id="PS51831">
    <property type="entry name" value="HD"/>
    <property type="match status" value="1"/>
</dbReference>
<dbReference type="SMART" id="SM00471">
    <property type="entry name" value="HDc"/>
    <property type="match status" value="1"/>
</dbReference>
<keyword evidence="1 2" id="KW-0472">Membrane</keyword>
<dbReference type="NCBIfam" id="TIGR00254">
    <property type="entry name" value="GGDEF"/>
    <property type="match status" value="1"/>
</dbReference>
<evidence type="ECO:0000259" key="3">
    <source>
        <dbReference type="PROSITE" id="PS50887"/>
    </source>
</evidence>
<dbReference type="PROSITE" id="PS50887">
    <property type="entry name" value="GGDEF"/>
    <property type="match status" value="1"/>
</dbReference>
<dbReference type="AlphaFoldDB" id="A0A7C3GJJ4"/>
<feature type="transmembrane region" description="Helical" evidence="2">
    <location>
        <begin position="211"/>
        <end position="232"/>
    </location>
</feature>
<feature type="domain" description="GGDEF" evidence="3">
    <location>
        <begin position="473"/>
        <end position="580"/>
    </location>
</feature>
<dbReference type="InterPro" id="IPR052020">
    <property type="entry name" value="Cyclic_di-GMP/3'3'-cGAMP_PDE"/>
</dbReference>
<evidence type="ECO:0000259" key="4">
    <source>
        <dbReference type="PROSITE" id="PS51831"/>
    </source>
</evidence>
<feature type="transmembrane region" description="Helical" evidence="2">
    <location>
        <begin position="7"/>
        <end position="31"/>
    </location>
</feature>
<keyword evidence="2" id="KW-1133">Transmembrane helix</keyword>
<dbReference type="Gene3D" id="1.10.3210.10">
    <property type="entry name" value="Hypothetical protein af1432"/>
    <property type="match status" value="1"/>
</dbReference>
<dbReference type="Pfam" id="PF13487">
    <property type="entry name" value="HD_5"/>
    <property type="match status" value="1"/>
</dbReference>
<dbReference type="PROSITE" id="PS51832">
    <property type="entry name" value="HD_GYP"/>
    <property type="match status" value="1"/>
</dbReference>
<dbReference type="Proteomes" id="UP000886390">
    <property type="component" value="Unassembled WGS sequence"/>
</dbReference>
<dbReference type="InterPro" id="IPR021796">
    <property type="entry name" value="Tll0287-like_dom"/>
</dbReference>